<protein>
    <recommendedName>
        <fullName evidence="2">Competence protein CoiA-like N-terminal domain-containing protein</fullName>
    </recommendedName>
</protein>
<gene>
    <name evidence="3" type="ORF">THF1A12_250044</name>
</gene>
<sequence length="375" mass="42649">MFLSHGVNEQGGLVSIHEVSAGRVPLSCPFCGQGLIAKKGSQKEHHFAHDGQTCVDAKAILQMTALPLFDVDMGLSKTEIILLEKLSRWRSFSRTWLSSKQRAALDELLVSGLVKFQEGDDRPRLSKSAKQLLILNSNAGRYLSIPDYAELQEALFVAKEKQLIAYDLAHDTQTAKFFRLRLAIVLQQHLYVLRISLEQDEVCYPLLKVGMTTRNLEERTPEICRDLEKFGRIQNIEVLGFFHHFGSLEKRLLKLMQPQQHKLGSLTEYSALLSISPHLLNEDIRNLGKRKVNGHECSVTYRHHQRKVRGGQRRSQLLNDQHLGRPSKKADTLLEDYPDVMRAYESGLSLRKASAETGRAVNTIRRVYDVLKTKD</sequence>
<dbReference type="InterPro" id="IPR057253">
    <property type="entry name" value="CoiA-like_N"/>
</dbReference>
<dbReference type="EMBL" id="CAKMUD010000078">
    <property type="protein sequence ID" value="CAH1592324.1"/>
    <property type="molecule type" value="Genomic_DNA"/>
</dbReference>
<evidence type="ECO:0000259" key="2">
    <source>
        <dbReference type="Pfam" id="PF25164"/>
    </source>
</evidence>
<comment type="caution">
    <text evidence="3">The sequence shown here is derived from an EMBL/GenBank/DDBJ whole genome shotgun (WGS) entry which is preliminary data.</text>
</comment>
<accession>A0AAU9QNA7</accession>
<feature type="domain" description="Competence protein CoiA-like N-terminal" evidence="2">
    <location>
        <begin position="25"/>
        <end position="54"/>
    </location>
</feature>
<dbReference type="AlphaFoldDB" id="A0AAU9QNA7"/>
<dbReference type="RefSeq" id="WP_409589048.1">
    <property type="nucleotide sequence ID" value="NZ_CAKMTZ010000077.1"/>
</dbReference>
<organism evidence="3 4">
    <name type="scientific">Vibrio jasicida</name>
    <dbReference type="NCBI Taxonomy" id="766224"/>
    <lineage>
        <taxon>Bacteria</taxon>
        <taxon>Pseudomonadati</taxon>
        <taxon>Pseudomonadota</taxon>
        <taxon>Gammaproteobacteria</taxon>
        <taxon>Vibrionales</taxon>
        <taxon>Vibrionaceae</taxon>
        <taxon>Vibrio</taxon>
    </lineage>
</organism>
<evidence type="ECO:0000313" key="3">
    <source>
        <dbReference type="EMBL" id="CAH1592324.1"/>
    </source>
</evidence>
<evidence type="ECO:0000256" key="1">
    <source>
        <dbReference type="SAM" id="MobiDB-lite"/>
    </source>
</evidence>
<name>A0AAU9QNA7_9VIBR</name>
<evidence type="ECO:0000313" key="4">
    <source>
        <dbReference type="Proteomes" id="UP001295462"/>
    </source>
</evidence>
<proteinExistence type="predicted"/>
<reference evidence="3" key="1">
    <citation type="submission" date="2022-01" db="EMBL/GenBank/DDBJ databases">
        <authorList>
            <person name="Lagorce A."/>
        </authorList>
    </citation>
    <scope>NUCLEOTIDE SEQUENCE</scope>
    <source>
        <strain evidence="3">Th15_F1_A12</strain>
    </source>
</reference>
<feature type="region of interest" description="Disordered" evidence="1">
    <location>
        <begin position="306"/>
        <end position="329"/>
    </location>
</feature>
<dbReference type="Proteomes" id="UP001295462">
    <property type="component" value="Unassembled WGS sequence"/>
</dbReference>
<dbReference type="Pfam" id="PF25164">
    <property type="entry name" value="CoiA_N"/>
    <property type="match status" value="1"/>
</dbReference>